<dbReference type="EMBL" id="LGUT01002940">
    <property type="protein sequence ID" value="KOG86268.1"/>
    <property type="molecule type" value="Genomic_DNA"/>
</dbReference>
<evidence type="ECO:0000313" key="4">
    <source>
        <dbReference type="Proteomes" id="UP000037020"/>
    </source>
</evidence>
<dbReference type="RefSeq" id="WP_030891767.1">
    <property type="nucleotide sequence ID" value="NZ_JBIRHZ010000019.1"/>
</dbReference>
<evidence type="ECO:0000256" key="2">
    <source>
        <dbReference type="SAM" id="Phobius"/>
    </source>
</evidence>
<name>A0ABR5IYM3_9ACTN</name>
<evidence type="ECO:0008006" key="5">
    <source>
        <dbReference type="Google" id="ProtNLM"/>
    </source>
</evidence>
<feature type="transmembrane region" description="Helical" evidence="2">
    <location>
        <begin position="24"/>
        <end position="45"/>
    </location>
</feature>
<keyword evidence="2" id="KW-0472">Membrane</keyword>
<feature type="region of interest" description="Disordered" evidence="1">
    <location>
        <begin position="1"/>
        <end position="24"/>
    </location>
</feature>
<keyword evidence="4" id="KW-1185">Reference proteome</keyword>
<reference evidence="3 4" key="1">
    <citation type="submission" date="2015-07" db="EMBL/GenBank/DDBJ databases">
        <authorList>
            <person name="Ju K.-S."/>
            <person name="Doroghazi J.R."/>
            <person name="Metcalf W.W."/>
        </authorList>
    </citation>
    <scope>NUCLEOTIDE SEQUENCE [LARGE SCALE GENOMIC DNA]</scope>
    <source>
        <strain evidence="3 4">NRRL B-3589</strain>
    </source>
</reference>
<keyword evidence="2" id="KW-1133">Transmembrane helix</keyword>
<accession>A0ABR5IYM3</accession>
<evidence type="ECO:0000256" key="1">
    <source>
        <dbReference type="SAM" id="MobiDB-lite"/>
    </source>
</evidence>
<protein>
    <recommendedName>
        <fullName evidence="5">Integral membrane protein</fullName>
    </recommendedName>
</protein>
<comment type="caution">
    <text evidence="3">The sequence shown here is derived from an EMBL/GenBank/DDBJ whole genome shotgun (WGS) entry which is preliminary data.</text>
</comment>
<gene>
    <name evidence="3" type="ORF">ADK38_32020</name>
</gene>
<keyword evidence="2" id="KW-0812">Transmembrane</keyword>
<feature type="transmembrane region" description="Helical" evidence="2">
    <location>
        <begin position="57"/>
        <end position="76"/>
    </location>
</feature>
<sequence>MQTPAHHPGATAARPRHGAQHRPHVSPGVALPVTAAVVYGLYVLFLDHSTGSSWGRAALLALVAAVVSGVLGLALVRHRAALPTEARGLAFGVLFGCAMGFLYSLTGPSVLRSVVMGLVLGGAMALVALYVFRAHEPHVTR</sequence>
<dbReference type="Proteomes" id="UP000037020">
    <property type="component" value="Unassembled WGS sequence"/>
</dbReference>
<feature type="compositionally biased region" description="Basic residues" evidence="1">
    <location>
        <begin position="14"/>
        <end position="24"/>
    </location>
</feature>
<feature type="transmembrane region" description="Helical" evidence="2">
    <location>
        <begin position="88"/>
        <end position="105"/>
    </location>
</feature>
<organism evidence="3 4">
    <name type="scientific">Streptomyces varsoviensis</name>
    <dbReference type="NCBI Taxonomy" id="67373"/>
    <lineage>
        <taxon>Bacteria</taxon>
        <taxon>Bacillati</taxon>
        <taxon>Actinomycetota</taxon>
        <taxon>Actinomycetes</taxon>
        <taxon>Kitasatosporales</taxon>
        <taxon>Streptomycetaceae</taxon>
        <taxon>Streptomyces</taxon>
    </lineage>
</organism>
<evidence type="ECO:0000313" key="3">
    <source>
        <dbReference type="EMBL" id="KOG86268.1"/>
    </source>
</evidence>
<feature type="transmembrane region" description="Helical" evidence="2">
    <location>
        <begin position="111"/>
        <end position="132"/>
    </location>
</feature>
<proteinExistence type="predicted"/>